<dbReference type="InterPro" id="IPR018997">
    <property type="entry name" value="PUB_domain"/>
</dbReference>
<reference evidence="3" key="1">
    <citation type="submission" date="2014-11" db="EMBL/GenBank/DDBJ databases">
        <authorList>
            <person name="Otto D Thomas"/>
            <person name="Naeem Raeece"/>
        </authorList>
    </citation>
    <scope>NUCLEOTIDE SEQUENCE</scope>
</reference>
<proteinExistence type="predicted"/>
<dbReference type="CDD" id="cd05379">
    <property type="entry name" value="CAP_bacterial"/>
    <property type="match status" value="1"/>
</dbReference>
<dbReference type="SMART" id="SM00198">
    <property type="entry name" value="SCP"/>
    <property type="match status" value="1"/>
</dbReference>
<feature type="compositionally biased region" description="Basic and acidic residues" evidence="1">
    <location>
        <begin position="241"/>
        <end position="257"/>
    </location>
</feature>
<name>A0A0G4GQ33_9ALVE</name>
<dbReference type="PhylomeDB" id="A0A0G4GQ33"/>
<feature type="region of interest" description="Disordered" evidence="1">
    <location>
        <begin position="191"/>
        <end position="363"/>
    </location>
</feature>
<dbReference type="Pfam" id="PF09409">
    <property type="entry name" value="PUB"/>
    <property type="match status" value="1"/>
</dbReference>
<dbReference type="AlphaFoldDB" id="A0A0G4GQ33"/>
<sequence>MHLIIMGQSESSEQTGSQSERQCPTVTPFSGSGPGYVVGRAATATSESKGGVVSSEPPSVLLQAGEQEEEGEGSVADETGAEMSDKTVALITSSLWDLMELPSSQRKACIDLLLQVATNVVENPDISRFQSIRASNPKFQAAVGGDTRPVRALKAMGFAEKAGVFSVHPSVETAYPRLWLAKSLLEDMSTGSERVVGGEGDTGISVEGGGDGEANGETQGHQSLQKGTQGTTGAASSLNRGKGEDRDFGGSQREKRTTGGGAFDFKRRRDPGAVKEQQQQEQLRDYLQAAREAHKNRQAQQAQLQRGGAHPSAARIREADGSWRVYDPSEGTREREVRGGTDLRKLDERDRAADAKFDPSNDPSAIGPAVLRFTNAYREMHGKPPLRWSQGVSNVARVHSQRMLRAEVPFGHEGAHERFASYPFFSRAAAENVAINHGSGEKCARAAVNSWIQSEGHRKNLLGDFDVMGLGVAAGASSSTGVYLTQLFGVQGAYKKDPTGNAETRTS</sequence>
<gene>
    <name evidence="3" type="ORF">Cvel_5031</name>
</gene>
<accession>A0A0G4GQ33</accession>
<feature type="compositionally biased region" description="Polar residues" evidence="1">
    <location>
        <begin position="216"/>
        <end position="239"/>
    </location>
</feature>
<dbReference type="SUPFAM" id="SSF55797">
    <property type="entry name" value="PR-1-like"/>
    <property type="match status" value="1"/>
</dbReference>
<dbReference type="Gene3D" id="1.20.58.2190">
    <property type="match status" value="1"/>
</dbReference>
<evidence type="ECO:0000256" key="1">
    <source>
        <dbReference type="SAM" id="MobiDB-lite"/>
    </source>
</evidence>
<dbReference type="SUPFAM" id="SSF143503">
    <property type="entry name" value="PUG domain-like"/>
    <property type="match status" value="1"/>
</dbReference>
<dbReference type="Pfam" id="PF00188">
    <property type="entry name" value="CAP"/>
    <property type="match status" value="1"/>
</dbReference>
<dbReference type="InterPro" id="IPR036339">
    <property type="entry name" value="PUB-like_dom_sf"/>
</dbReference>
<dbReference type="PANTHER" id="PTHR31157">
    <property type="entry name" value="SCP DOMAIN-CONTAINING PROTEIN"/>
    <property type="match status" value="1"/>
</dbReference>
<dbReference type="PANTHER" id="PTHR31157:SF30">
    <property type="entry name" value="SCP DOMAIN-CONTAINING PROTEIN"/>
    <property type="match status" value="1"/>
</dbReference>
<feature type="region of interest" description="Disordered" evidence="1">
    <location>
        <begin position="1"/>
        <end position="80"/>
    </location>
</feature>
<dbReference type="VEuPathDB" id="CryptoDB:Cvel_5031"/>
<dbReference type="InterPro" id="IPR014044">
    <property type="entry name" value="CAP_dom"/>
</dbReference>
<feature type="domain" description="SCP" evidence="2">
    <location>
        <begin position="365"/>
        <end position="496"/>
    </location>
</feature>
<feature type="compositionally biased region" description="Gly residues" evidence="1">
    <location>
        <begin position="197"/>
        <end position="213"/>
    </location>
</feature>
<feature type="compositionally biased region" description="Basic and acidic residues" evidence="1">
    <location>
        <begin position="330"/>
        <end position="359"/>
    </location>
</feature>
<dbReference type="CDD" id="cd09212">
    <property type="entry name" value="PUB"/>
    <property type="match status" value="1"/>
</dbReference>
<dbReference type="InterPro" id="IPR035940">
    <property type="entry name" value="CAP_sf"/>
</dbReference>
<evidence type="ECO:0000313" key="3">
    <source>
        <dbReference type="EMBL" id="CEM32479.1"/>
    </source>
</evidence>
<feature type="compositionally biased region" description="Polar residues" evidence="1">
    <location>
        <begin position="21"/>
        <end position="30"/>
    </location>
</feature>
<feature type="compositionally biased region" description="Low complexity" evidence="1">
    <location>
        <begin position="298"/>
        <end position="309"/>
    </location>
</feature>
<organism evidence="3">
    <name type="scientific">Chromera velia CCMP2878</name>
    <dbReference type="NCBI Taxonomy" id="1169474"/>
    <lineage>
        <taxon>Eukaryota</taxon>
        <taxon>Sar</taxon>
        <taxon>Alveolata</taxon>
        <taxon>Colpodellida</taxon>
        <taxon>Chromeraceae</taxon>
        <taxon>Chromera</taxon>
    </lineage>
</organism>
<feature type="compositionally biased region" description="Low complexity" evidence="1">
    <location>
        <begin position="7"/>
        <end position="20"/>
    </location>
</feature>
<dbReference type="EMBL" id="CDMZ01001435">
    <property type="protein sequence ID" value="CEM32479.1"/>
    <property type="molecule type" value="Genomic_DNA"/>
</dbReference>
<evidence type="ECO:0000259" key="2">
    <source>
        <dbReference type="SMART" id="SM00198"/>
    </source>
</evidence>
<protein>
    <recommendedName>
        <fullName evidence="2">SCP domain-containing protein</fullName>
    </recommendedName>
</protein>
<dbReference type="Gene3D" id="3.40.33.10">
    <property type="entry name" value="CAP"/>
    <property type="match status" value="1"/>
</dbReference>
<feature type="compositionally biased region" description="Basic and acidic residues" evidence="1">
    <location>
        <begin position="264"/>
        <end position="273"/>
    </location>
</feature>